<evidence type="ECO:0000313" key="2">
    <source>
        <dbReference type="Proteomes" id="UP000265703"/>
    </source>
</evidence>
<proteinExistence type="predicted"/>
<dbReference type="AlphaFoldDB" id="A0A397S769"/>
<keyword evidence="2" id="KW-1185">Reference proteome</keyword>
<gene>
    <name evidence="1" type="ORF">C1645_839846</name>
</gene>
<comment type="caution">
    <text evidence="1">The sequence shown here is derived from an EMBL/GenBank/DDBJ whole genome shotgun (WGS) entry which is preliminary data.</text>
</comment>
<protein>
    <submittedName>
        <fullName evidence="1">Uncharacterized protein</fullName>
    </submittedName>
</protein>
<name>A0A397S769_9GLOM</name>
<dbReference type="Proteomes" id="UP000265703">
    <property type="component" value="Unassembled WGS sequence"/>
</dbReference>
<reference evidence="1 2" key="1">
    <citation type="submission" date="2018-06" db="EMBL/GenBank/DDBJ databases">
        <title>Comparative genomics reveals the genomic features of Rhizophagus irregularis, R. cerebriforme, R. diaphanum and Gigaspora rosea, and their symbiotic lifestyle signature.</title>
        <authorList>
            <person name="Morin E."/>
            <person name="San Clemente H."/>
            <person name="Chen E.C.H."/>
            <person name="De La Providencia I."/>
            <person name="Hainaut M."/>
            <person name="Kuo A."/>
            <person name="Kohler A."/>
            <person name="Murat C."/>
            <person name="Tang N."/>
            <person name="Roy S."/>
            <person name="Loubradou J."/>
            <person name="Henrissat B."/>
            <person name="Grigoriev I.V."/>
            <person name="Corradi N."/>
            <person name="Roux C."/>
            <person name="Martin F.M."/>
        </authorList>
    </citation>
    <scope>NUCLEOTIDE SEQUENCE [LARGE SCALE GENOMIC DNA]</scope>
    <source>
        <strain evidence="1 2">DAOM 227022</strain>
    </source>
</reference>
<organism evidence="1 2">
    <name type="scientific">Glomus cerebriforme</name>
    <dbReference type="NCBI Taxonomy" id="658196"/>
    <lineage>
        <taxon>Eukaryota</taxon>
        <taxon>Fungi</taxon>
        <taxon>Fungi incertae sedis</taxon>
        <taxon>Mucoromycota</taxon>
        <taxon>Glomeromycotina</taxon>
        <taxon>Glomeromycetes</taxon>
        <taxon>Glomerales</taxon>
        <taxon>Glomeraceae</taxon>
        <taxon>Glomus</taxon>
    </lineage>
</organism>
<sequence length="123" mass="13578">MTTANTPKEIEPQPVITNSITITDKDIVMGNTGIFEFSQSSKPSLLPEITTPHETLENSVHTSQKGKNIIKDTPNINSITPNNFNTFYQTLTNNNHQPTSSNKPISSDFNDASKIIILSDMET</sequence>
<dbReference type="EMBL" id="QKYT01001131">
    <property type="protein sequence ID" value="RIA79827.1"/>
    <property type="molecule type" value="Genomic_DNA"/>
</dbReference>
<evidence type="ECO:0000313" key="1">
    <source>
        <dbReference type="EMBL" id="RIA79827.1"/>
    </source>
</evidence>
<accession>A0A397S769</accession>